<evidence type="ECO:0000313" key="1">
    <source>
        <dbReference type="EMBL" id="KAK3696042.1"/>
    </source>
</evidence>
<evidence type="ECO:0000313" key="2">
    <source>
        <dbReference type="Proteomes" id="UP001281147"/>
    </source>
</evidence>
<protein>
    <submittedName>
        <fullName evidence="1">rRNA processing protein</fullName>
    </submittedName>
</protein>
<proteinExistence type="predicted"/>
<reference evidence="1" key="1">
    <citation type="submission" date="2023-07" db="EMBL/GenBank/DDBJ databases">
        <title>Black Yeasts Isolated from many extreme environments.</title>
        <authorList>
            <person name="Coleine C."/>
            <person name="Stajich J.E."/>
            <person name="Selbmann L."/>
        </authorList>
    </citation>
    <scope>NUCLEOTIDE SEQUENCE</scope>
    <source>
        <strain evidence="1">CCFEE 5714</strain>
    </source>
</reference>
<gene>
    <name evidence="1" type="primary">IPI1_2</name>
    <name evidence="1" type="ORF">LTR37_018184</name>
</gene>
<keyword evidence="2" id="KW-1185">Reference proteome</keyword>
<accession>A0ACC3MIU7</accession>
<dbReference type="Proteomes" id="UP001281147">
    <property type="component" value="Unassembled WGS sequence"/>
</dbReference>
<sequence>MFGRESARASTSELSLTKLRQPNLRRYLKHNSPTQAKIELLHVASAHAVRGPDDQALSFRSRIVQDMGSSAKKKKEKKKDFQKPKLKVGKARPKNTNATNTSFSSKSIVFKQQSLSEAGRDAAGLFQHNLSLLSSKNETQRRDALAYITTVCSTQSSKTLPQPPSVILMKAQPLVLDGNSQVRQQLLKLLRSLPADSLGPIDQLLLYARAGMAHLSNDIRMSSLDVLDWILGTNADAVVASAGGWVKTLRTFQNLLSWHPVSNTTNMATTNGTWSTSKPATNLGSNKLLVHQLTTLSRLLTAGLRRPSFDQEVSLAAKKAVGSFPLWHLDAHALPNKSDPFGYLNLFGVRRDVESEIYEEAEERAEVFDELGFEDAFTHGVKEAKKEAGEPTIINRQYGRTFSIMPVNNPDMQRLFCCTADELDVLKLAFRDQMQQTRTNSKAFLGQLPSEIDEDGNLREEMWQRVAASRVPFDAMLCGARWADAGPDDLKAQLQKAKAKICHDHTVAARRPHKRSRGESSDVEVRSTAAAISEGPATRSSKRLRRAAVGKTYQLRLACATGDNNPVEQVVRVNGTDTGHFKLALDRGVATGSTGTTDTDPSVASGSAVHLEDTPPTSAGSEAETDSGTIQGVLRSHSLESNPHAGAMPSEQSRSMEVLERARPPLSVKIQQVVDQAVGDLAARVLNLEKVMPLDTDLDQRETVLEMKVKERVEALLALQDAEIGSLRSELETERSWRTS</sequence>
<comment type="caution">
    <text evidence="1">The sequence shown here is derived from an EMBL/GenBank/DDBJ whole genome shotgun (WGS) entry which is preliminary data.</text>
</comment>
<organism evidence="1 2">
    <name type="scientific">Vermiconidia calcicola</name>
    <dbReference type="NCBI Taxonomy" id="1690605"/>
    <lineage>
        <taxon>Eukaryota</taxon>
        <taxon>Fungi</taxon>
        <taxon>Dikarya</taxon>
        <taxon>Ascomycota</taxon>
        <taxon>Pezizomycotina</taxon>
        <taxon>Dothideomycetes</taxon>
        <taxon>Dothideomycetidae</taxon>
        <taxon>Mycosphaerellales</taxon>
        <taxon>Extremaceae</taxon>
        <taxon>Vermiconidia</taxon>
    </lineage>
</organism>
<name>A0ACC3MIU7_9PEZI</name>
<dbReference type="EMBL" id="JAUTXU010000248">
    <property type="protein sequence ID" value="KAK3696042.1"/>
    <property type="molecule type" value="Genomic_DNA"/>
</dbReference>